<dbReference type="SUPFAM" id="SSF46767">
    <property type="entry name" value="Methylated DNA-protein cysteine methyltransferase, C-terminal domain"/>
    <property type="match status" value="1"/>
</dbReference>
<dbReference type="InterPro" id="IPR036631">
    <property type="entry name" value="MGMT_N_sf"/>
</dbReference>
<dbReference type="EMBL" id="CP093379">
    <property type="protein sequence ID" value="UNM95225.1"/>
    <property type="molecule type" value="Genomic_DNA"/>
</dbReference>
<keyword evidence="3" id="KW-0808">Transferase</keyword>
<feature type="domain" description="Methylated-DNA-[protein]-cysteine S-methyltransferase DNA binding" evidence="7">
    <location>
        <begin position="109"/>
        <end position="188"/>
    </location>
</feature>
<keyword evidence="5" id="KW-0234">DNA repair</keyword>
<dbReference type="Pfam" id="PF01035">
    <property type="entry name" value="DNA_binding_1"/>
    <property type="match status" value="1"/>
</dbReference>
<keyword evidence="2" id="KW-0489">Methyltransferase</keyword>
<dbReference type="PROSITE" id="PS00374">
    <property type="entry name" value="MGMT"/>
    <property type="match status" value="1"/>
</dbReference>
<comment type="catalytic activity">
    <reaction evidence="1">
        <text>a 4-O-methyl-thymidine in DNA + L-cysteinyl-[protein] = a thymidine in DNA + S-methyl-L-cysteinyl-[protein]</text>
        <dbReference type="Rhea" id="RHEA:53428"/>
        <dbReference type="Rhea" id="RHEA-COMP:10131"/>
        <dbReference type="Rhea" id="RHEA-COMP:10132"/>
        <dbReference type="Rhea" id="RHEA-COMP:13555"/>
        <dbReference type="Rhea" id="RHEA-COMP:13556"/>
        <dbReference type="ChEBI" id="CHEBI:29950"/>
        <dbReference type="ChEBI" id="CHEBI:82612"/>
        <dbReference type="ChEBI" id="CHEBI:137386"/>
        <dbReference type="ChEBI" id="CHEBI:137387"/>
        <dbReference type="EC" id="2.1.1.63"/>
    </reaction>
</comment>
<dbReference type="Gene3D" id="1.10.10.10">
    <property type="entry name" value="Winged helix-like DNA-binding domain superfamily/Winged helix DNA-binding domain"/>
    <property type="match status" value="1"/>
</dbReference>
<dbReference type="RefSeq" id="WP_242147258.1">
    <property type="nucleotide sequence ID" value="NZ_CP093379.1"/>
</dbReference>
<evidence type="ECO:0000256" key="4">
    <source>
        <dbReference type="ARBA" id="ARBA00022763"/>
    </source>
</evidence>
<dbReference type="NCBIfam" id="TIGR00589">
    <property type="entry name" value="ogt"/>
    <property type="match status" value="1"/>
</dbReference>
<dbReference type="CDD" id="cd06445">
    <property type="entry name" value="ATase"/>
    <property type="match status" value="1"/>
</dbReference>
<dbReference type="InterPro" id="IPR001497">
    <property type="entry name" value="MethylDNA_cys_MeTrfase_AS"/>
</dbReference>
<reference evidence="8 9" key="1">
    <citation type="submission" date="2022-03" db="EMBL/GenBank/DDBJ databases">
        <title>Ignatzschineria rhizosphaerae HR5S32.</title>
        <authorList>
            <person name="Sun J.Q."/>
            <person name="Feng J.Y."/>
        </authorList>
    </citation>
    <scope>NUCLEOTIDE SEQUENCE [LARGE SCALE GENOMIC DNA]</scope>
    <source>
        <strain evidence="8 9">HR5S32</strain>
    </source>
</reference>
<evidence type="ECO:0000256" key="1">
    <source>
        <dbReference type="ARBA" id="ARBA00001286"/>
    </source>
</evidence>
<dbReference type="PANTHER" id="PTHR10815:SF13">
    <property type="entry name" value="METHYLATED-DNA--PROTEIN-CYSTEINE METHYLTRANSFERASE"/>
    <property type="match status" value="1"/>
</dbReference>
<keyword evidence="4" id="KW-0227">DNA damage</keyword>
<evidence type="ECO:0000256" key="6">
    <source>
        <dbReference type="ARBA" id="ARBA00049348"/>
    </source>
</evidence>
<name>A0ABY3WYW3_9GAMM</name>
<evidence type="ECO:0000313" key="9">
    <source>
        <dbReference type="Proteomes" id="UP000829542"/>
    </source>
</evidence>
<keyword evidence="9" id="KW-1185">Reference proteome</keyword>
<evidence type="ECO:0000313" key="8">
    <source>
        <dbReference type="EMBL" id="UNM95225.1"/>
    </source>
</evidence>
<evidence type="ECO:0000256" key="2">
    <source>
        <dbReference type="ARBA" id="ARBA00022603"/>
    </source>
</evidence>
<proteinExistence type="predicted"/>
<gene>
    <name evidence="8" type="ORF">MMG00_08275</name>
</gene>
<sequence length="210" mass="23187">MKSVGEAPVLPYYYYYHCFDAGEIGFLFNVQGLMEMDISGLYKGESTEFAREEAKNWARKAQEIKVLSQLSALPSMVELLLLRIVNEFTSYFLGELITFTLPIYPSGTPFQEQVWNALMRIPYGEVMTYKALAQEVNSPKGMRAVGAANSKNPLPIIIPCHRVIQADQTLGGYSGGIATKIALLELEGFSFSSGKSGLKVVQGQSVLPLE</sequence>
<dbReference type="PANTHER" id="PTHR10815">
    <property type="entry name" value="METHYLATED-DNA--PROTEIN-CYSTEINE METHYLTRANSFERASE"/>
    <property type="match status" value="1"/>
</dbReference>
<evidence type="ECO:0000259" key="7">
    <source>
        <dbReference type="Pfam" id="PF01035"/>
    </source>
</evidence>
<accession>A0ABY3WYW3</accession>
<dbReference type="InterPro" id="IPR036388">
    <property type="entry name" value="WH-like_DNA-bd_sf"/>
</dbReference>
<organism evidence="8 9">
    <name type="scientific">Ignatzschineria rhizosphaerae</name>
    <dbReference type="NCBI Taxonomy" id="2923279"/>
    <lineage>
        <taxon>Bacteria</taxon>
        <taxon>Pseudomonadati</taxon>
        <taxon>Pseudomonadota</taxon>
        <taxon>Gammaproteobacteria</taxon>
        <taxon>Cardiobacteriales</taxon>
        <taxon>Ignatzschineriaceae</taxon>
        <taxon>Ignatzschineria</taxon>
    </lineage>
</organism>
<evidence type="ECO:0000256" key="5">
    <source>
        <dbReference type="ARBA" id="ARBA00023204"/>
    </source>
</evidence>
<dbReference type="InterPro" id="IPR036217">
    <property type="entry name" value="MethylDNA_cys_MeTrfase_DNAb"/>
</dbReference>
<dbReference type="InterPro" id="IPR014048">
    <property type="entry name" value="MethylDNA_cys_MeTrfase_DNA-bd"/>
</dbReference>
<comment type="catalytic activity">
    <reaction evidence="6">
        <text>a 6-O-methyl-2'-deoxyguanosine in DNA + L-cysteinyl-[protein] = S-methyl-L-cysteinyl-[protein] + a 2'-deoxyguanosine in DNA</text>
        <dbReference type="Rhea" id="RHEA:24000"/>
        <dbReference type="Rhea" id="RHEA-COMP:10131"/>
        <dbReference type="Rhea" id="RHEA-COMP:10132"/>
        <dbReference type="Rhea" id="RHEA-COMP:11367"/>
        <dbReference type="Rhea" id="RHEA-COMP:11368"/>
        <dbReference type="ChEBI" id="CHEBI:29950"/>
        <dbReference type="ChEBI" id="CHEBI:82612"/>
        <dbReference type="ChEBI" id="CHEBI:85445"/>
        <dbReference type="ChEBI" id="CHEBI:85448"/>
        <dbReference type="EC" id="2.1.1.63"/>
    </reaction>
</comment>
<evidence type="ECO:0000256" key="3">
    <source>
        <dbReference type="ARBA" id="ARBA00022679"/>
    </source>
</evidence>
<protein>
    <submittedName>
        <fullName evidence="8">Methylated-DNA--[protein]-cysteine S-methyltransferase</fullName>
    </submittedName>
</protein>
<dbReference type="SUPFAM" id="SSF53155">
    <property type="entry name" value="Methylated DNA-protein cysteine methyltransferase domain"/>
    <property type="match status" value="1"/>
</dbReference>
<dbReference type="Proteomes" id="UP000829542">
    <property type="component" value="Chromosome"/>
</dbReference>